<dbReference type="GO" id="GO:0008253">
    <property type="term" value="F:5'-nucleotidase activity"/>
    <property type="evidence" value="ECO:0007669"/>
    <property type="project" value="InterPro"/>
</dbReference>
<name>A0A0F9AWZ1_9ZZZZ</name>
<evidence type="ECO:0000313" key="1">
    <source>
        <dbReference type="EMBL" id="KKL14099.1"/>
    </source>
</evidence>
<dbReference type="SUPFAM" id="SSF56784">
    <property type="entry name" value="HAD-like"/>
    <property type="match status" value="1"/>
</dbReference>
<dbReference type="Gene3D" id="3.40.50.1000">
    <property type="entry name" value="HAD superfamily/HAD-like"/>
    <property type="match status" value="1"/>
</dbReference>
<dbReference type="InterPro" id="IPR036412">
    <property type="entry name" value="HAD-like_sf"/>
</dbReference>
<reference evidence="1" key="1">
    <citation type="journal article" date="2015" name="Nature">
        <title>Complex archaea that bridge the gap between prokaryotes and eukaryotes.</title>
        <authorList>
            <person name="Spang A."/>
            <person name="Saw J.H."/>
            <person name="Jorgensen S.L."/>
            <person name="Zaremba-Niedzwiedzka K."/>
            <person name="Martijn J."/>
            <person name="Lind A.E."/>
            <person name="van Eijk R."/>
            <person name="Schleper C."/>
            <person name="Guy L."/>
            <person name="Ettema T.J."/>
        </authorList>
    </citation>
    <scope>NUCLEOTIDE SEQUENCE</scope>
</reference>
<gene>
    <name evidence="1" type="ORF">LCGC14_2519160</name>
</gene>
<sequence length="151" mass="17356">MQIYVDMDGVLADFDSHYKKLFGYTPIRPGGCDWKLVNGVEDFYLNMKEMPDLGVLWERLYLHNPIVLTGIPRQINAAENDKRKWLKVHLPLVTQIICCQAKDKYQYCKPGDLLIDDYARHKQAWTNAGGIWITHTSALDTCRQLDSLGIA</sequence>
<dbReference type="AlphaFoldDB" id="A0A0F9AWZ1"/>
<protein>
    <submittedName>
        <fullName evidence="1">Uncharacterized protein</fullName>
    </submittedName>
</protein>
<dbReference type="Pfam" id="PF06941">
    <property type="entry name" value="NT5C"/>
    <property type="match status" value="1"/>
</dbReference>
<comment type="caution">
    <text evidence="1">The sequence shown here is derived from an EMBL/GenBank/DDBJ whole genome shotgun (WGS) entry which is preliminary data.</text>
</comment>
<dbReference type="EMBL" id="LAZR01040598">
    <property type="protein sequence ID" value="KKL14099.1"/>
    <property type="molecule type" value="Genomic_DNA"/>
</dbReference>
<proteinExistence type="predicted"/>
<dbReference type="InterPro" id="IPR010708">
    <property type="entry name" value="5'(3')-deoxyribonucleotidase"/>
</dbReference>
<dbReference type="InterPro" id="IPR023214">
    <property type="entry name" value="HAD_sf"/>
</dbReference>
<dbReference type="GO" id="GO:0009264">
    <property type="term" value="P:deoxyribonucleotide catabolic process"/>
    <property type="evidence" value="ECO:0007669"/>
    <property type="project" value="InterPro"/>
</dbReference>
<organism evidence="1">
    <name type="scientific">marine sediment metagenome</name>
    <dbReference type="NCBI Taxonomy" id="412755"/>
    <lineage>
        <taxon>unclassified sequences</taxon>
        <taxon>metagenomes</taxon>
        <taxon>ecological metagenomes</taxon>
    </lineage>
</organism>
<accession>A0A0F9AWZ1</accession>